<dbReference type="Pfam" id="PF14022">
    <property type="entry name" value="DUF4238"/>
    <property type="match status" value="1"/>
</dbReference>
<dbReference type="EMBL" id="FUXI01000040">
    <property type="protein sequence ID" value="SKA11550.1"/>
    <property type="molecule type" value="Genomic_DNA"/>
</dbReference>
<keyword evidence="2" id="KW-1185">Reference proteome</keyword>
<proteinExistence type="predicted"/>
<protein>
    <recommendedName>
        <fullName evidence="3">DUF4238 domain-containing protein</fullName>
    </recommendedName>
</protein>
<reference evidence="1 2" key="1">
    <citation type="submission" date="2017-02" db="EMBL/GenBank/DDBJ databases">
        <authorList>
            <person name="Peterson S.W."/>
        </authorList>
    </citation>
    <scope>NUCLEOTIDE SEQUENCE [LARGE SCALE GENOMIC DNA]</scope>
    <source>
        <strain evidence="1 2">ATCC BAA-1030</strain>
    </source>
</reference>
<dbReference type="RefSeq" id="WP_078808345.1">
    <property type="nucleotide sequence ID" value="NZ_FUXI01000040.1"/>
</dbReference>
<gene>
    <name evidence="1" type="ORF">SAMN02745116_02452</name>
</gene>
<name>A0A1T4R657_9ENTE</name>
<dbReference type="OrthoDB" id="581042at2"/>
<dbReference type="STRING" id="263852.SAMN02745116_02452"/>
<dbReference type="AlphaFoldDB" id="A0A1T4R657"/>
<dbReference type="InterPro" id="IPR025332">
    <property type="entry name" value="DUF4238"/>
</dbReference>
<organism evidence="1 2">
    <name type="scientific">Pilibacter termitis</name>
    <dbReference type="NCBI Taxonomy" id="263852"/>
    <lineage>
        <taxon>Bacteria</taxon>
        <taxon>Bacillati</taxon>
        <taxon>Bacillota</taxon>
        <taxon>Bacilli</taxon>
        <taxon>Lactobacillales</taxon>
        <taxon>Enterococcaceae</taxon>
        <taxon>Pilibacter</taxon>
    </lineage>
</organism>
<evidence type="ECO:0000313" key="2">
    <source>
        <dbReference type="Proteomes" id="UP000190328"/>
    </source>
</evidence>
<evidence type="ECO:0000313" key="1">
    <source>
        <dbReference type="EMBL" id="SKA11550.1"/>
    </source>
</evidence>
<dbReference type="Proteomes" id="UP000190328">
    <property type="component" value="Unassembled WGS sequence"/>
</dbReference>
<accession>A0A1T4R657</accession>
<evidence type="ECO:0008006" key="3">
    <source>
        <dbReference type="Google" id="ProtNLM"/>
    </source>
</evidence>
<sequence length="340" mass="39497">MTSKTKKQHYVPQFYLRKFEIEDNHGKIYAFDKKESISRQQAINNVASENYFYDHDLNKIFNASDGEKKEELNKLIENNKDDIELIQQQYMEKWLSKVEANMAPILESITRKAKKAKENQWYFKNCYCMSDSEKTTISHYVAIQFSRTKRIRETLSRALSDSIHAIGSKFFGIDGLSLDLDKESEKLHHENVLLNKETLVEIAQLVSNHIWIIYINETKIPFWTSDVAISLNAMKGSKGIAAEGVEILFPLGPKIMLAMYEKTSLIEEIGKEKHEQNGIEFLDRRYIILANEEQVKLMNLHQLYDCSRFVFSNEDSFEFAKANIASYPDFKNSISKISIS</sequence>